<feature type="transmembrane region" description="Helical" evidence="8">
    <location>
        <begin position="156"/>
        <end position="179"/>
    </location>
</feature>
<feature type="transmembrane region" description="Helical" evidence="8">
    <location>
        <begin position="343"/>
        <end position="363"/>
    </location>
</feature>
<keyword evidence="4" id="KW-0762">Sugar transport</keyword>
<dbReference type="AlphaFoldDB" id="A0A0K2VK13"/>
<dbReference type="GO" id="GO:0005886">
    <property type="term" value="C:plasma membrane"/>
    <property type="evidence" value="ECO:0007669"/>
    <property type="project" value="UniProtKB-SubCell"/>
</dbReference>
<dbReference type="PROSITE" id="PS50850">
    <property type="entry name" value="MFS"/>
    <property type="match status" value="1"/>
</dbReference>
<evidence type="ECO:0000256" key="6">
    <source>
        <dbReference type="ARBA" id="ARBA00022989"/>
    </source>
</evidence>
<dbReference type="InterPro" id="IPR036259">
    <property type="entry name" value="MFS_trans_sf"/>
</dbReference>
<feature type="transmembrane region" description="Helical" evidence="8">
    <location>
        <begin position="314"/>
        <end position="336"/>
    </location>
</feature>
<feature type="transmembrane region" description="Helical" evidence="8">
    <location>
        <begin position="273"/>
        <end position="302"/>
    </location>
</feature>
<dbReference type="OrthoDB" id="6612291at2759"/>
<keyword evidence="5 8" id="KW-0812">Transmembrane</keyword>
<feature type="transmembrane region" description="Helical" evidence="8">
    <location>
        <begin position="69"/>
        <end position="88"/>
    </location>
</feature>
<evidence type="ECO:0000256" key="2">
    <source>
        <dbReference type="ARBA" id="ARBA00022448"/>
    </source>
</evidence>
<dbReference type="Pfam" id="PF00083">
    <property type="entry name" value="Sugar_tr"/>
    <property type="match status" value="1"/>
</dbReference>
<dbReference type="PANTHER" id="PTHR48021:SF1">
    <property type="entry name" value="GH07001P-RELATED"/>
    <property type="match status" value="1"/>
</dbReference>
<sequence>RMFGSRIEELEHVETCLFKGKVGRQICVSFIANLMQSMEGVVVAMSSIMVPQLMNSTDENEISLTESQATWFASIYTIGFLSGSFIGAFQGHYFGQRVSLILDSVVSTIGLLLIGLSPSYELLLVGRLLSGHASASGTVTIPIYTSEISHPLVRGITGSFLLTFYFIGYSVTTFLGSIFPWRTTILSLSTIPLFTGVFLFMSPDSPVWLLRKGKENKAFKSLMYFLGDESKVLEEMKNIQDNFLKQKIEHPSQTVKFKDKLMRKVKRFKSPEFYKPLIICILLTSVFIEWNGIGAISVYMVTFVESLKIPMDPYLIATISSIIITLCSVLSAGVIAKFPRRKVYLLSGIGMAIGTSIVSLYHYLLENNYMNEWGLENSTSVRWIPLIGYLIFSICYSTGYIQISYMAQGEMFPSDLRSFGSGLVGFIDGLSLFGAAKNALFILESMGVPLYFAYSTLIILISIVVSYFFLPETHGRSLTEIENNFRCSSKKDEP</sequence>
<dbReference type="InterPro" id="IPR050549">
    <property type="entry name" value="MFS_Trehalose_Transporter"/>
</dbReference>
<dbReference type="InterPro" id="IPR005828">
    <property type="entry name" value="MFS_sugar_transport-like"/>
</dbReference>
<evidence type="ECO:0000259" key="9">
    <source>
        <dbReference type="PROSITE" id="PS50850"/>
    </source>
</evidence>
<feature type="non-terminal residue" evidence="10">
    <location>
        <position position="1"/>
    </location>
</feature>
<feature type="transmembrane region" description="Helical" evidence="8">
    <location>
        <begin position="419"/>
        <end position="436"/>
    </location>
</feature>
<comment type="subcellular location">
    <subcellularLocation>
        <location evidence="1">Cell membrane</location>
        <topology evidence="1">Multi-pass membrane protein</topology>
    </subcellularLocation>
</comment>
<evidence type="ECO:0000256" key="7">
    <source>
        <dbReference type="ARBA" id="ARBA00023136"/>
    </source>
</evidence>
<evidence type="ECO:0000313" key="10">
    <source>
        <dbReference type="EMBL" id="CDW50326.1"/>
    </source>
</evidence>
<dbReference type="FunFam" id="1.20.1250.20:FF:000218">
    <property type="entry name" value="facilitated trehalose transporter Tret1"/>
    <property type="match status" value="1"/>
</dbReference>
<accession>A0A0K2VK13</accession>
<dbReference type="InterPro" id="IPR020846">
    <property type="entry name" value="MFS_dom"/>
</dbReference>
<keyword evidence="3" id="KW-1003">Cell membrane</keyword>
<dbReference type="PANTHER" id="PTHR48021">
    <property type="match status" value="1"/>
</dbReference>
<evidence type="ECO:0000256" key="1">
    <source>
        <dbReference type="ARBA" id="ARBA00004651"/>
    </source>
</evidence>
<organism evidence="10">
    <name type="scientific">Lepeophtheirus salmonis</name>
    <name type="common">Salmon louse</name>
    <name type="synonym">Caligus salmonis</name>
    <dbReference type="NCBI Taxonomy" id="72036"/>
    <lineage>
        <taxon>Eukaryota</taxon>
        <taxon>Metazoa</taxon>
        <taxon>Ecdysozoa</taxon>
        <taxon>Arthropoda</taxon>
        <taxon>Crustacea</taxon>
        <taxon>Multicrustacea</taxon>
        <taxon>Hexanauplia</taxon>
        <taxon>Copepoda</taxon>
        <taxon>Siphonostomatoida</taxon>
        <taxon>Caligidae</taxon>
        <taxon>Lepeophtheirus</taxon>
    </lineage>
</organism>
<evidence type="ECO:0000256" key="8">
    <source>
        <dbReference type="SAM" id="Phobius"/>
    </source>
</evidence>
<feature type="transmembrane region" description="Helical" evidence="8">
    <location>
        <begin position="383"/>
        <end position="407"/>
    </location>
</feature>
<keyword evidence="7 8" id="KW-0472">Membrane</keyword>
<dbReference type="SUPFAM" id="SSF103473">
    <property type="entry name" value="MFS general substrate transporter"/>
    <property type="match status" value="1"/>
</dbReference>
<reference evidence="10" key="1">
    <citation type="submission" date="2014-05" db="EMBL/GenBank/DDBJ databases">
        <authorList>
            <person name="Chronopoulou M."/>
        </authorList>
    </citation>
    <scope>NUCLEOTIDE SEQUENCE</scope>
    <source>
        <tissue evidence="10">Whole organism</tissue>
    </source>
</reference>
<evidence type="ECO:0000256" key="5">
    <source>
        <dbReference type="ARBA" id="ARBA00022692"/>
    </source>
</evidence>
<feature type="domain" description="Major facilitator superfamily (MFS) profile" evidence="9">
    <location>
        <begin position="25"/>
        <end position="474"/>
    </location>
</feature>
<evidence type="ECO:0000256" key="4">
    <source>
        <dbReference type="ARBA" id="ARBA00022597"/>
    </source>
</evidence>
<protein>
    <recommendedName>
        <fullName evidence="9">Major facilitator superfamily (MFS) profile domain-containing protein</fullName>
    </recommendedName>
</protein>
<dbReference type="Gene3D" id="1.20.1250.20">
    <property type="entry name" value="MFS general substrate transporter like domains"/>
    <property type="match status" value="1"/>
</dbReference>
<dbReference type="GO" id="GO:0022857">
    <property type="term" value="F:transmembrane transporter activity"/>
    <property type="evidence" value="ECO:0007669"/>
    <property type="project" value="InterPro"/>
</dbReference>
<name>A0A0K2VK13_LEPSM</name>
<keyword evidence="2" id="KW-0813">Transport</keyword>
<keyword evidence="6 8" id="KW-1133">Transmembrane helix</keyword>
<feature type="transmembrane region" description="Helical" evidence="8">
    <location>
        <begin position="448"/>
        <end position="470"/>
    </location>
</feature>
<feature type="transmembrane region" description="Helical" evidence="8">
    <location>
        <begin position="185"/>
        <end position="210"/>
    </location>
</feature>
<dbReference type="EMBL" id="HACA01032965">
    <property type="protein sequence ID" value="CDW50326.1"/>
    <property type="molecule type" value="Transcribed_RNA"/>
</dbReference>
<evidence type="ECO:0000256" key="3">
    <source>
        <dbReference type="ARBA" id="ARBA00022475"/>
    </source>
</evidence>
<proteinExistence type="predicted"/>